<feature type="domain" description="C2H2-type" evidence="9">
    <location>
        <begin position="159"/>
        <end position="186"/>
    </location>
</feature>
<dbReference type="Proteomes" id="UP000192578">
    <property type="component" value="Unassembled WGS sequence"/>
</dbReference>
<reference evidence="11" key="1">
    <citation type="submission" date="2017-01" db="EMBL/GenBank/DDBJ databases">
        <title>Comparative genomics of anhydrobiosis in the tardigrade Hypsibius dujardini.</title>
        <authorList>
            <person name="Yoshida Y."/>
            <person name="Koutsovoulos G."/>
            <person name="Laetsch D."/>
            <person name="Stevens L."/>
            <person name="Kumar S."/>
            <person name="Horikawa D."/>
            <person name="Ishino K."/>
            <person name="Komine S."/>
            <person name="Tomita M."/>
            <person name="Blaxter M."/>
            <person name="Arakawa K."/>
        </authorList>
    </citation>
    <scope>NUCLEOTIDE SEQUENCE [LARGE SCALE GENOMIC DNA]</scope>
    <source>
        <strain evidence="11">Z151</strain>
    </source>
</reference>
<evidence type="ECO:0000313" key="10">
    <source>
        <dbReference type="EMBL" id="OQV16421.1"/>
    </source>
</evidence>
<evidence type="ECO:0000256" key="3">
    <source>
        <dbReference type="ARBA" id="ARBA00022737"/>
    </source>
</evidence>
<dbReference type="PROSITE" id="PS50157">
    <property type="entry name" value="ZINC_FINGER_C2H2_2"/>
    <property type="match status" value="5"/>
</dbReference>
<evidence type="ECO:0000256" key="4">
    <source>
        <dbReference type="ARBA" id="ARBA00022771"/>
    </source>
</evidence>
<feature type="region of interest" description="Disordered" evidence="8">
    <location>
        <begin position="19"/>
        <end position="40"/>
    </location>
</feature>
<comment type="caution">
    <text evidence="10">The sequence shown here is derived from an EMBL/GenBank/DDBJ whole genome shotgun (WGS) entry which is preliminary data.</text>
</comment>
<dbReference type="PANTHER" id="PTHR16515">
    <property type="entry name" value="PR DOMAIN ZINC FINGER PROTEIN"/>
    <property type="match status" value="1"/>
</dbReference>
<dbReference type="OrthoDB" id="6077919at2759"/>
<keyword evidence="5" id="KW-0862">Zinc</keyword>
<keyword evidence="11" id="KW-1185">Reference proteome</keyword>
<dbReference type="SUPFAM" id="SSF57667">
    <property type="entry name" value="beta-beta-alpha zinc fingers"/>
    <property type="match status" value="2"/>
</dbReference>
<organism evidence="10 11">
    <name type="scientific">Hypsibius exemplaris</name>
    <name type="common">Freshwater tardigrade</name>
    <dbReference type="NCBI Taxonomy" id="2072580"/>
    <lineage>
        <taxon>Eukaryota</taxon>
        <taxon>Metazoa</taxon>
        <taxon>Ecdysozoa</taxon>
        <taxon>Tardigrada</taxon>
        <taxon>Eutardigrada</taxon>
        <taxon>Parachela</taxon>
        <taxon>Hypsibioidea</taxon>
        <taxon>Hypsibiidae</taxon>
        <taxon>Hypsibius</taxon>
    </lineage>
</organism>
<dbReference type="GO" id="GO:0005634">
    <property type="term" value="C:nucleus"/>
    <property type="evidence" value="ECO:0007669"/>
    <property type="project" value="UniProtKB-SubCell"/>
</dbReference>
<feature type="domain" description="C2H2-type" evidence="9">
    <location>
        <begin position="218"/>
        <end position="246"/>
    </location>
</feature>
<dbReference type="PANTHER" id="PTHR16515:SF66">
    <property type="entry name" value="C2H2-TYPE DOMAIN-CONTAINING PROTEIN"/>
    <property type="match status" value="1"/>
</dbReference>
<keyword evidence="6" id="KW-0539">Nucleus</keyword>
<accession>A0A1W0WMH8</accession>
<dbReference type="Pfam" id="PF13912">
    <property type="entry name" value="zf-C2H2_6"/>
    <property type="match status" value="1"/>
</dbReference>
<proteinExistence type="predicted"/>
<evidence type="ECO:0000313" key="11">
    <source>
        <dbReference type="Proteomes" id="UP000192578"/>
    </source>
</evidence>
<dbReference type="GO" id="GO:0008270">
    <property type="term" value="F:zinc ion binding"/>
    <property type="evidence" value="ECO:0007669"/>
    <property type="project" value="UniProtKB-KW"/>
</dbReference>
<evidence type="ECO:0000259" key="9">
    <source>
        <dbReference type="PROSITE" id="PS50157"/>
    </source>
</evidence>
<keyword evidence="2" id="KW-0479">Metal-binding</keyword>
<keyword evidence="4 7" id="KW-0863">Zinc-finger</keyword>
<dbReference type="InterPro" id="IPR050331">
    <property type="entry name" value="Zinc_finger"/>
</dbReference>
<sequence>MSEPLPSLGDVFSTAALSNKKVKRGTGKPRGRPSKFERKIARLQPPPGAVSVTLEEANVAVGNQSINMFHCKRCKIKFDSSDSIRAHRLTHPVEEKPKPFSCTALDCTKTFRTQSDRARHVKTHMGVKEHRCDVCAAAFSTTGNLATHKNVVHLGQRPFHCTVCAKTFGYLTNFKNHVKSHTGEKSYVCPQPGCEMQFNEYSTALKHALHQHTAAGTFKCTKCDKTYRSQSGLVYHVKMVHDRVREEVNTALPDVALPKPVSDPGSQLALLRDMIHQELPMFVNLIRSDGRHHQSILDEERAAALLLGLHAEEMNDQMFSQGNIDHSVVAFEASSSAPEPPMPDWNLDGLHTRDNLDLFPELSTDMV</sequence>
<evidence type="ECO:0000256" key="8">
    <source>
        <dbReference type="SAM" id="MobiDB-lite"/>
    </source>
</evidence>
<dbReference type="EMBL" id="MTYJ01000074">
    <property type="protein sequence ID" value="OQV16421.1"/>
    <property type="molecule type" value="Genomic_DNA"/>
</dbReference>
<comment type="subcellular location">
    <subcellularLocation>
        <location evidence="1">Nucleus</location>
    </subcellularLocation>
</comment>
<dbReference type="GO" id="GO:0010468">
    <property type="term" value="P:regulation of gene expression"/>
    <property type="evidence" value="ECO:0007669"/>
    <property type="project" value="TreeGrafter"/>
</dbReference>
<name>A0A1W0WMH8_HYPEX</name>
<protein>
    <submittedName>
        <fullName evidence="10">Zinc finger protein 143</fullName>
    </submittedName>
</protein>
<evidence type="ECO:0000256" key="6">
    <source>
        <dbReference type="ARBA" id="ARBA00023242"/>
    </source>
</evidence>
<evidence type="ECO:0000256" key="1">
    <source>
        <dbReference type="ARBA" id="ARBA00004123"/>
    </source>
</evidence>
<gene>
    <name evidence="10" type="ORF">BV898_09412</name>
</gene>
<dbReference type="Gene3D" id="3.30.160.60">
    <property type="entry name" value="Classic Zinc Finger"/>
    <property type="match status" value="5"/>
</dbReference>
<evidence type="ECO:0000256" key="2">
    <source>
        <dbReference type="ARBA" id="ARBA00022723"/>
    </source>
</evidence>
<dbReference type="PROSITE" id="PS00028">
    <property type="entry name" value="ZINC_FINGER_C2H2_1"/>
    <property type="match status" value="5"/>
</dbReference>
<feature type="domain" description="C2H2-type" evidence="9">
    <location>
        <begin position="100"/>
        <end position="129"/>
    </location>
</feature>
<keyword evidence="3" id="KW-0677">Repeat</keyword>
<dbReference type="Pfam" id="PF00096">
    <property type="entry name" value="zf-C2H2"/>
    <property type="match status" value="2"/>
</dbReference>
<evidence type="ECO:0000256" key="5">
    <source>
        <dbReference type="ARBA" id="ARBA00022833"/>
    </source>
</evidence>
<dbReference type="AlphaFoldDB" id="A0A1W0WMH8"/>
<evidence type="ECO:0000256" key="7">
    <source>
        <dbReference type="PROSITE-ProRule" id="PRU00042"/>
    </source>
</evidence>
<feature type="compositionally biased region" description="Basic residues" evidence="8">
    <location>
        <begin position="20"/>
        <end position="33"/>
    </location>
</feature>
<dbReference type="SMART" id="SM00355">
    <property type="entry name" value="ZnF_C2H2"/>
    <property type="match status" value="6"/>
</dbReference>
<feature type="domain" description="C2H2-type" evidence="9">
    <location>
        <begin position="69"/>
        <end position="96"/>
    </location>
</feature>
<dbReference type="InterPro" id="IPR036236">
    <property type="entry name" value="Znf_C2H2_sf"/>
</dbReference>
<dbReference type="FunFam" id="3.30.160.60:FF:000065">
    <property type="entry name" value="B-cell CLL/lymphoma 6, member B"/>
    <property type="match status" value="1"/>
</dbReference>
<feature type="domain" description="C2H2-type" evidence="9">
    <location>
        <begin position="130"/>
        <end position="158"/>
    </location>
</feature>
<dbReference type="InterPro" id="IPR013087">
    <property type="entry name" value="Znf_C2H2_type"/>
</dbReference>